<dbReference type="AlphaFoldDB" id="A0A803R8V1"/>
<dbReference type="Gramene" id="novel_model_6475_5bd9a17a">
    <property type="protein sequence ID" value="cds.novel_model_6475_5bd9a17a"/>
    <property type="gene ID" value="novel_gene_3388_5bd9a17a"/>
</dbReference>
<dbReference type="KEGG" id="csav:115696872"/>
<dbReference type="OMA" id="RCNTSIC"/>
<keyword evidence="10" id="KW-1185">Reference proteome</keyword>
<dbReference type="GO" id="GO:0006869">
    <property type="term" value="P:lipid transport"/>
    <property type="evidence" value="ECO:0007669"/>
    <property type="project" value="InterPro"/>
</dbReference>
<name>A0A803R8V1_CANSA</name>
<dbReference type="RefSeq" id="XP_030479618.1">
    <property type="nucleotide sequence ID" value="XM_030623758.2"/>
</dbReference>
<dbReference type="RefSeq" id="XP_060957719.1">
    <property type="nucleotide sequence ID" value="XM_061101736.1"/>
</dbReference>
<dbReference type="PANTHER" id="PTHR33076">
    <property type="entry name" value="NON-SPECIFIC LIPID-TRANSFER PROTEIN 2-RELATED"/>
    <property type="match status" value="1"/>
</dbReference>
<dbReference type="SUPFAM" id="SSF47699">
    <property type="entry name" value="Bifunctional inhibitor/lipid-transfer protein/seed storage 2S albumin"/>
    <property type="match status" value="1"/>
</dbReference>
<organism evidence="9 10">
    <name type="scientific">Cannabis sativa</name>
    <name type="common">Hemp</name>
    <name type="synonym">Marijuana</name>
    <dbReference type="NCBI Taxonomy" id="3483"/>
    <lineage>
        <taxon>Eukaryota</taxon>
        <taxon>Viridiplantae</taxon>
        <taxon>Streptophyta</taxon>
        <taxon>Embryophyta</taxon>
        <taxon>Tracheophyta</taxon>
        <taxon>Spermatophyta</taxon>
        <taxon>Magnoliopsida</taxon>
        <taxon>eudicotyledons</taxon>
        <taxon>Gunneridae</taxon>
        <taxon>Pentapetalae</taxon>
        <taxon>rosids</taxon>
        <taxon>fabids</taxon>
        <taxon>Rosales</taxon>
        <taxon>Cannabaceae</taxon>
        <taxon>Cannabis</taxon>
    </lineage>
</organism>
<feature type="signal peptide" evidence="7">
    <location>
        <begin position="1"/>
        <end position="17"/>
    </location>
</feature>
<keyword evidence="3 6" id="KW-0813">Transport</keyword>
<keyword evidence="5" id="KW-1015">Disulfide bond</keyword>
<evidence type="ECO:0000256" key="5">
    <source>
        <dbReference type="ARBA" id="ARBA00023157"/>
    </source>
</evidence>
<dbReference type="InterPro" id="IPR016140">
    <property type="entry name" value="Bifunc_inhib/LTP/seed_store"/>
</dbReference>
<dbReference type="FunFam" id="1.10.110.10:FF:000002">
    <property type="entry name" value="Non-specific lipid-transfer protein"/>
    <property type="match status" value="1"/>
</dbReference>
<dbReference type="Pfam" id="PF00234">
    <property type="entry name" value="Tryp_alpha_amyl"/>
    <property type="match status" value="1"/>
</dbReference>
<dbReference type="GO" id="GO:0008289">
    <property type="term" value="F:lipid binding"/>
    <property type="evidence" value="ECO:0007669"/>
    <property type="project" value="UniProtKB-KW"/>
</dbReference>
<accession>A0A803R8V1</accession>
<evidence type="ECO:0000256" key="1">
    <source>
        <dbReference type="ARBA" id="ARBA00003211"/>
    </source>
</evidence>
<dbReference type="InterPro" id="IPR036312">
    <property type="entry name" value="Bifun_inhib/LTP/seed_sf"/>
</dbReference>
<keyword evidence="4 6" id="KW-0446">Lipid-binding</keyword>
<dbReference type="EMBL" id="UZAU01000718">
    <property type="status" value="NOT_ANNOTATED_CDS"/>
    <property type="molecule type" value="Genomic_DNA"/>
</dbReference>
<comment type="function">
    <text evidence="1 6">Plant non-specific lipid-transfer proteins transfer phospholipids as well as galactolipids across membranes. May play a role in wax or cutin deposition in the cell walls of expanding epidermal cells and certain secretory tissues.</text>
</comment>
<evidence type="ECO:0000256" key="4">
    <source>
        <dbReference type="ARBA" id="ARBA00023121"/>
    </source>
</evidence>
<proteinExistence type="inferred from homology"/>
<dbReference type="Proteomes" id="UP000596661">
    <property type="component" value="Chromosome 9"/>
</dbReference>
<evidence type="ECO:0000313" key="10">
    <source>
        <dbReference type="Proteomes" id="UP000596661"/>
    </source>
</evidence>
<reference evidence="9" key="1">
    <citation type="submission" date="2018-11" db="EMBL/GenBank/DDBJ databases">
        <authorList>
            <person name="Grassa J C."/>
        </authorList>
    </citation>
    <scope>NUCLEOTIDE SEQUENCE [LARGE SCALE GENOMIC DNA]</scope>
</reference>
<dbReference type="InterPro" id="IPR000528">
    <property type="entry name" value="Plant_nsLTP"/>
</dbReference>
<evidence type="ECO:0000256" key="6">
    <source>
        <dbReference type="RuleBase" id="RU000628"/>
    </source>
</evidence>
<feature type="domain" description="Bifunctional inhibitor/plant lipid transfer protein/seed storage helical" evidence="8">
    <location>
        <begin position="29"/>
        <end position="113"/>
    </location>
</feature>
<dbReference type="Gene3D" id="1.10.110.10">
    <property type="entry name" value="Plant lipid-transfer and hydrophobic proteins"/>
    <property type="match status" value="1"/>
</dbReference>
<feature type="chain" id="PRO_5030815680" description="Non-specific lipid-transfer protein" evidence="7">
    <location>
        <begin position="18"/>
        <end position="117"/>
    </location>
</feature>
<dbReference type="EnsemblPlants" id="novel_model_6475_5bd9a17a">
    <property type="protein sequence ID" value="cds.novel_model_6475_5bd9a17a"/>
    <property type="gene ID" value="novel_gene_3388_5bd9a17a"/>
</dbReference>
<dbReference type="PRINTS" id="PR00382">
    <property type="entry name" value="LIPIDTRNSFER"/>
</dbReference>
<reference evidence="9" key="2">
    <citation type="submission" date="2021-03" db="UniProtKB">
        <authorList>
            <consortium name="EnsemblPlants"/>
        </authorList>
    </citation>
    <scope>IDENTIFICATION</scope>
</reference>
<evidence type="ECO:0000256" key="3">
    <source>
        <dbReference type="ARBA" id="ARBA00022448"/>
    </source>
</evidence>
<evidence type="ECO:0000256" key="2">
    <source>
        <dbReference type="ARBA" id="ARBA00009748"/>
    </source>
</evidence>
<evidence type="ECO:0000256" key="7">
    <source>
        <dbReference type="SAM" id="SignalP"/>
    </source>
</evidence>
<dbReference type="CDD" id="cd01960">
    <property type="entry name" value="nsLTP1"/>
    <property type="match status" value="1"/>
</dbReference>
<comment type="similarity">
    <text evidence="2 6">Belongs to the plant LTP family.</text>
</comment>
<protein>
    <recommendedName>
        <fullName evidence="6">Non-specific lipid-transfer protein</fullName>
    </recommendedName>
</protein>
<dbReference type="GeneID" id="115696872"/>
<keyword evidence="7" id="KW-0732">Signal</keyword>
<dbReference type="SMART" id="SM00499">
    <property type="entry name" value="AAI"/>
    <property type="match status" value="1"/>
</dbReference>
<evidence type="ECO:0000259" key="8">
    <source>
        <dbReference type="SMART" id="SM00499"/>
    </source>
</evidence>
<sequence length="117" mass="11895">MGIKIVMVLAIVALVGATMPMMTESALSCGQVTSSLGPCLNYLKNGGAPGNGCCAGIKRLVGMAQTTPDRRTACNCLKSAAAKVPGISQNFASSLPSKCGANIPYKISPSTNCNSIK</sequence>
<gene>
    <name evidence="9" type="primary">LOC115696872</name>
</gene>
<dbReference type="OrthoDB" id="649864at2759"/>
<evidence type="ECO:0000313" key="9">
    <source>
        <dbReference type="EnsemblPlants" id="cds.novel_model_6475_5bd9a17a"/>
    </source>
</evidence>